<dbReference type="Proteomes" id="UP001153148">
    <property type="component" value="Unassembled WGS sequence"/>
</dbReference>
<evidence type="ECO:0000313" key="2">
    <source>
        <dbReference type="EMBL" id="CAG2064556.1"/>
    </source>
</evidence>
<protein>
    <recommendedName>
        <fullName evidence="1">DH domain-containing protein</fullName>
    </recommendedName>
</protein>
<accession>A0ABN7PE34</accession>
<keyword evidence="3" id="KW-1185">Reference proteome</keyword>
<dbReference type="EMBL" id="CAJPIN010035083">
    <property type="protein sequence ID" value="CAG2064556.1"/>
    <property type="molecule type" value="Genomic_DNA"/>
</dbReference>
<organism evidence="2 3">
    <name type="scientific">Timema podura</name>
    <name type="common">Walking stick</name>
    <dbReference type="NCBI Taxonomy" id="61482"/>
    <lineage>
        <taxon>Eukaryota</taxon>
        <taxon>Metazoa</taxon>
        <taxon>Ecdysozoa</taxon>
        <taxon>Arthropoda</taxon>
        <taxon>Hexapoda</taxon>
        <taxon>Insecta</taxon>
        <taxon>Pterygota</taxon>
        <taxon>Neoptera</taxon>
        <taxon>Polyneoptera</taxon>
        <taxon>Phasmatodea</taxon>
        <taxon>Timematodea</taxon>
        <taxon>Timematoidea</taxon>
        <taxon>Timematidae</taxon>
        <taxon>Timema</taxon>
    </lineage>
</organism>
<dbReference type="PROSITE" id="PS50010">
    <property type="entry name" value="DH_2"/>
    <property type="match status" value="1"/>
</dbReference>
<proteinExistence type="predicted"/>
<dbReference type="PANTHER" id="PTHR46026">
    <property type="entry name" value="RHO-TYPE GUANINE NUCLEOTIDE EXCHANGE FACTOR, ISOFORM F"/>
    <property type="match status" value="1"/>
</dbReference>
<dbReference type="SUPFAM" id="SSF48065">
    <property type="entry name" value="DBL homology domain (DH-domain)"/>
    <property type="match status" value="1"/>
</dbReference>
<sequence length="168" mass="18728">MTRDEYRQLVGNIGNVVESHQQVLASLEECSQRPALEQRVGKVFLSAAPRIKQVHQAYCASHPRAVCVLDKFKDELNTFMEAQGAASPGLLVLTTGLSKPFRRLEKYAGMLQELERHVEENHPDRGDTQRSVSVYKDIAVSAASNFLKSRSWSPTEIFIGSGSPIKPF</sequence>
<feature type="non-terminal residue" evidence="2">
    <location>
        <position position="168"/>
    </location>
</feature>
<dbReference type="InterPro" id="IPR000219">
    <property type="entry name" value="DH_dom"/>
</dbReference>
<dbReference type="SMART" id="SM00325">
    <property type="entry name" value="RhoGEF"/>
    <property type="match status" value="1"/>
</dbReference>
<evidence type="ECO:0000313" key="3">
    <source>
        <dbReference type="Proteomes" id="UP001153148"/>
    </source>
</evidence>
<feature type="domain" description="DH" evidence="1">
    <location>
        <begin position="1"/>
        <end position="145"/>
    </location>
</feature>
<comment type="caution">
    <text evidence="2">The sequence shown here is derived from an EMBL/GenBank/DDBJ whole genome shotgun (WGS) entry which is preliminary data.</text>
</comment>
<dbReference type="Pfam" id="PF00621">
    <property type="entry name" value="RhoGEF"/>
    <property type="match status" value="1"/>
</dbReference>
<gene>
    <name evidence="2" type="ORF">TPAB3V08_LOCUS11502</name>
</gene>
<dbReference type="PANTHER" id="PTHR46026:SF1">
    <property type="entry name" value="RHO-TYPE GUANINE NUCLEOTIDE EXCHANGE FACTOR, ISOFORM F"/>
    <property type="match status" value="1"/>
</dbReference>
<reference evidence="2" key="1">
    <citation type="submission" date="2021-03" db="EMBL/GenBank/DDBJ databases">
        <authorList>
            <person name="Tran Van P."/>
        </authorList>
    </citation>
    <scope>NUCLEOTIDE SEQUENCE</scope>
</reference>
<dbReference type="Gene3D" id="1.20.900.10">
    <property type="entry name" value="Dbl homology (DH) domain"/>
    <property type="match status" value="1"/>
</dbReference>
<dbReference type="CDD" id="cd00160">
    <property type="entry name" value="RhoGEF"/>
    <property type="match status" value="1"/>
</dbReference>
<evidence type="ECO:0000259" key="1">
    <source>
        <dbReference type="PROSITE" id="PS50010"/>
    </source>
</evidence>
<dbReference type="InterPro" id="IPR035899">
    <property type="entry name" value="DBL_dom_sf"/>
</dbReference>
<name>A0ABN7PE34_TIMPD</name>